<comment type="caution">
    <text evidence="1">The sequence shown here is derived from an EMBL/GenBank/DDBJ whole genome shotgun (WGS) entry which is preliminary data.</text>
</comment>
<protein>
    <submittedName>
        <fullName evidence="1">Uncharacterized protein</fullName>
    </submittedName>
</protein>
<reference evidence="1" key="1">
    <citation type="submission" date="2022-04" db="EMBL/GenBank/DDBJ databases">
        <title>Genome of the entomopathogenic fungus Entomophthora muscae.</title>
        <authorList>
            <person name="Elya C."/>
            <person name="Lovett B.R."/>
            <person name="Lee E."/>
            <person name="Macias A.M."/>
            <person name="Hajek A.E."/>
            <person name="De Bivort B.L."/>
            <person name="Kasson M.T."/>
            <person name="De Fine Licht H.H."/>
            <person name="Stajich J.E."/>
        </authorList>
    </citation>
    <scope>NUCLEOTIDE SEQUENCE</scope>
    <source>
        <strain evidence="1">Berkeley</strain>
    </source>
</reference>
<dbReference type="Proteomes" id="UP001165960">
    <property type="component" value="Unassembled WGS sequence"/>
</dbReference>
<name>A0ACC2TVZ6_9FUNG</name>
<evidence type="ECO:0000313" key="2">
    <source>
        <dbReference type="Proteomes" id="UP001165960"/>
    </source>
</evidence>
<sequence>MSAHNSSQTSLRQVYQGLMAGMTDKDFKVFMHMLRSSWVRFLNQLLPANSCQLQAQDCGTTVAGLEKGTVTHIEGEEEVDSFCGD</sequence>
<keyword evidence="2" id="KW-1185">Reference proteome</keyword>
<proteinExistence type="predicted"/>
<dbReference type="EMBL" id="QTSX02002136">
    <property type="protein sequence ID" value="KAJ9078799.1"/>
    <property type="molecule type" value="Genomic_DNA"/>
</dbReference>
<evidence type="ECO:0000313" key="1">
    <source>
        <dbReference type="EMBL" id="KAJ9078799.1"/>
    </source>
</evidence>
<accession>A0ACC2TVZ6</accession>
<gene>
    <name evidence="1" type="ORF">DSO57_1002860</name>
</gene>
<organism evidence="1 2">
    <name type="scientific">Entomophthora muscae</name>
    <dbReference type="NCBI Taxonomy" id="34485"/>
    <lineage>
        <taxon>Eukaryota</taxon>
        <taxon>Fungi</taxon>
        <taxon>Fungi incertae sedis</taxon>
        <taxon>Zoopagomycota</taxon>
        <taxon>Entomophthoromycotina</taxon>
        <taxon>Entomophthoromycetes</taxon>
        <taxon>Entomophthorales</taxon>
        <taxon>Entomophthoraceae</taxon>
        <taxon>Entomophthora</taxon>
    </lineage>
</organism>